<comment type="caution">
    <text evidence="1">The sequence shown here is derived from an EMBL/GenBank/DDBJ whole genome shotgun (WGS) entry which is preliminary data.</text>
</comment>
<evidence type="ECO:0000313" key="2">
    <source>
        <dbReference type="Proteomes" id="UP001597299"/>
    </source>
</evidence>
<dbReference type="Proteomes" id="UP001597299">
    <property type="component" value="Unassembled WGS sequence"/>
</dbReference>
<proteinExistence type="predicted"/>
<keyword evidence="2" id="KW-1185">Reference proteome</keyword>
<reference evidence="2" key="1">
    <citation type="journal article" date="2019" name="Int. J. Syst. Evol. Microbiol.">
        <title>The Global Catalogue of Microorganisms (GCM) 10K type strain sequencing project: providing services to taxonomists for standard genome sequencing and annotation.</title>
        <authorList>
            <consortium name="The Broad Institute Genomics Platform"/>
            <consortium name="The Broad Institute Genome Sequencing Center for Infectious Disease"/>
            <person name="Wu L."/>
            <person name="Ma J."/>
        </authorList>
    </citation>
    <scope>NUCLEOTIDE SEQUENCE [LARGE SCALE GENOMIC DNA]</scope>
    <source>
        <strain evidence="2">CCM 7435</strain>
    </source>
</reference>
<sequence>MTEQTGSDIFVVAVAGRRAGLASRLDSGFRFHASNHQFDVLDGRKFATLEDIRAAAQGALATLRLGFRAS</sequence>
<organism evidence="1 2">
    <name type="scientific">Ancylobacter oerskovii</name>
    <dbReference type="NCBI Taxonomy" id="459519"/>
    <lineage>
        <taxon>Bacteria</taxon>
        <taxon>Pseudomonadati</taxon>
        <taxon>Pseudomonadota</taxon>
        <taxon>Alphaproteobacteria</taxon>
        <taxon>Hyphomicrobiales</taxon>
        <taxon>Xanthobacteraceae</taxon>
        <taxon>Ancylobacter</taxon>
    </lineage>
</organism>
<name>A0ABW4YZS7_9HYPH</name>
<gene>
    <name evidence="1" type="ORF">ACFSNC_14770</name>
</gene>
<dbReference type="EMBL" id="JBHUHD010000001">
    <property type="protein sequence ID" value="MFD2141673.1"/>
    <property type="molecule type" value="Genomic_DNA"/>
</dbReference>
<accession>A0ABW4YZS7</accession>
<protein>
    <submittedName>
        <fullName evidence="1">Uncharacterized protein</fullName>
    </submittedName>
</protein>
<evidence type="ECO:0000313" key="1">
    <source>
        <dbReference type="EMBL" id="MFD2141673.1"/>
    </source>
</evidence>
<dbReference type="RefSeq" id="WP_378296448.1">
    <property type="nucleotide sequence ID" value="NZ_JBHUHD010000001.1"/>
</dbReference>